<name>A0A2W4XC93_9CYAN</name>
<accession>A0A2W4XC93</accession>
<dbReference type="AlphaFoldDB" id="A0A2W4XC93"/>
<evidence type="ECO:0000313" key="2">
    <source>
        <dbReference type="Proteomes" id="UP000249794"/>
    </source>
</evidence>
<dbReference type="Proteomes" id="UP000249794">
    <property type="component" value="Unassembled WGS sequence"/>
</dbReference>
<reference evidence="1 2" key="2">
    <citation type="submission" date="2018-06" db="EMBL/GenBank/DDBJ databases">
        <title>Metagenomic assembly of (sub)arctic Cyanobacteria and their associated microbiome from non-axenic cultures.</title>
        <authorList>
            <person name="Baurain D."/>
        </authorList>
    </citation>
    <scope>NUCLEOTIDE SEQUENCE [LARGE SCALE GENOMIC DNA]</scope>
    <source>
        <strain evidence="1">ULC027bin1</strain>
    </source>
</reference>
<dbReference type="EMBL" id="QBMP01000128">
    <property type="protein sequence ID" value="PZO53457.1"/>
    <property type="molecule type" value="Genomic_DNA"/>
</dbReference>
<evidence type="ECO:0000313" key="1">
    <source>
        <dbReference type="EMBL" id="PZO53457.1"/>
    </source>
</evidence>
<proteinExistence type="predicted"/>
<gene>
    <name evidence="1" type="ORF">DCF15_12685</name>
</gene>
<reference evidence="2" key="1">
    <citation type="submission" date="2018-04" db="EMBL/GenBank/DDBJ databases">
        <authorList>
            <person name="Cornet L."/>
        </authorList>
    </citation>
    <scope>NUCLEOTIDE SEQUENCE [LARGE SCALE GENOMIC DNA]</scope>
</reference>
<protein>
    <submittedName>
        <fullName evidence="1">RAMP superfamily protein</fullName>
    </submittedName>
</protein>
<comment type="caution">
    <text evidence="1">The sequence shown here is derived from an EMBL/GenBank/DDBJ whole genome shotgun (WGS) entry which is preliminary data.</text>
</comment>
<organism evidence="1 2">
    <name type="scientific">Phormidesmis priestleyi</name>
    <dbReference type="NCBI Taxonomy" id="268141"/>
    <lineage>
        <taxon>Bacteria</taxon>
        <taxon>Bacillati</taxon>
        <taxon>Cyanobacteriota</taxon>
        <taxon>Cyanophyceae</taxon>
        <taxon>Leptolyngbyales</taxon>
        <taxon>Leptolyngbyaceae</taxon>
        <taxon>Phormidesmis</taxon>
    </lineage>
</organism>
<sequence>MMTIPDAAKKVPMMYRAQIEGRSQLQRLVPNAEKQDATRWAEEWISETYPEAPKFSSKVKTKTYTFTWRFITNGGQDDGIIRPVIGARGWPFYPGSSMKGVFRRACTEIQADKYCGKADDQSPGILRFHGGYPTDDRWTEDLVDLVHPQQDRQVKQEGKTSAFIQISLHQPELQFGISSTFSDEETDWETVWQIWEKAIASGLGSRVRAGYGQAENAKGDTLYQVRLKGQGQAAKLIDETGEFRPNIFRAGIRGHALRIFGGLTDADSAENLVEGLFGGISGSSGTVGLLSMAFQTSALEMGSYGTGSYAQPTYDVEGTLRWLITRSVSNDKRQALTLLIESFTRFAIAFGGFGKSWRRADHRLIYPDYYDQGRKPLIGCHWQWSGNRALVKENRIRSLSQVATSIESVRQAAQAWMTVQGVKISPENCADWREAWHPNNVQVWGRIAQDIEDSEAVGWLHGPYQQRDRTLGTIEQTIKQSSVTGQLGEIGRLWHRMYPWVDVRRNPDQPKKPTIIHTRKYFELLTFFPDSSNASEKFLAFLESQQDEFEKLWPI</sequence>